<dbReference type="Pfam" id="PF01478">
    <property type="entry name" value="Peptidase_A24"/>
    <property type="match status" value="1"/>
</dbReference>
<dbReference type="GO" id="GO:0006465">
    <property type="term" value="P:signal peptide processing"/>
    <property type="evidence" value="ECO:0007669"/>
    <property type="project" value="TreeGrafter"/>
</dbReference>
<evidence type="ECO:0000256" key="2">
    <source>
        <dbReference type="SAM" id="Phobius"/>
    </source>
</evidence>
<feature type="transmembrane region" description="Helical" evidence="2">
    <location>
        <begin position="67"/>
        <end position="86"/>
    </location>
</feature>
<feature type="domain" description="Prepilin type IV endopeptidase peptidase" evidence="3">
    <location>
        <begin position="79"/>
        <end position="186"/>
    </location>
</feature>
<keyword evidence="2" id="KW-0812">Transmembrane</keyword>
<keyword evidence="2" id="KW-0472">Membrane</keyword>
<dbReference type="InterPro" id="IPR000045">
    <property type="entry name" value="Prepilin_IV_endopep_pep"/>
</dbReference>
<evidence type="ECO:0000313" key="4">
    <source>
        <dbReference type="EMBL" id="CAB4670188.1"/>
    </source>
</evidence>
<name>A0A6J6MB37_9ZZZZ</name>
<dbReference type="InterPro" id="IPR050882">
    <property type="entry name" value="Prepilin_peptidase/N-MTase"/>
</dbReference>
<proteinExistence type="inferred from homology"/>
<dbReference type="GO" id="GO:0005886">
    <property type="term" value="C:plasma membrane"/>
    <property type="evidence" value="ECO:0007669"/>
    <property type="project" value="TreeGrafter"/>
</dbReference>
<dbReference type="AlphaFoldDB" id="A0A6J6MB37"/>
<evidence type="ECO:0000256" key="1">
    <source>
        <dbReference type="ARBA" id="ARBA00005801"/>
    </source>
</evidence>
<dbReference type="PANTHER" id="PTHR30487">
    <property type="entry name" value="TYPE 4 PREPILIN-LIKE PROTEINS LEADER PEPTIDE-PROCESSING ENZYME"/>
    <property type="match status" value="1"/>
</dbReference>
<feature type="transmembrane region" description="Helical" evidence="2">
    <location>
        <begin position="45"/>
        <end position="61"/>
    </location>
</feature>
<accession>A0A6J6MB37</accession>
<evidence type="ECO:0000259" key="3">
    <source>
        <dbReference type="Pfam" id="PF01478"/>
    </source>
</evidence>
<reference evidence="4" key="1">
    <citation type="submission" date="2020-05" db="EMBL/GenBank/DDBJ databases">
        <authorList>
            <person name="Chiriac C."/>
            <person name="Salcher M."/>
            <person name="Ghai R."/>
            <person name="Kavagutti S V."/>
        </authorList>
    </citation>
    <scope>NUCLEOTIDE SEQUENCE</scope>
</reference>
<dbReference type="PANTHER" id="PTHR30487:SF0">
    <property type="entry name" value="PREPILIN LEADER PEPTIDASE_N-METHYLTRANSFERASE-RELATED"/>
    <property type="match status" value="1"/>
</dbReference>
<organism evidence="4">
    <name type="scientific">freshwater metagenome</name>
    <dbReference type="NCBI Taxonomy" id="449393"/>
    <lineage>
        <taxon>unclassified sequences</taxon>
        <taxon>metagenomes</taxon>
        <taxon>ecological metagenomes</taxon>
    </lineage>
</organism>
<sequence length="216" mass="23831">MNHIVWTIVGLFFGWRAYRLSLRDIAILRDRGATFGEAQFSQRRLVVMLSVGACGALWWAFSTRFDHDVTVLVYGMWSALLLRLFLVDVDTHVLARRTVVMGTFWGMVGLAFVSLWDNTGSVAQMLWGAAVMWLVLKILEIISRGDLGAGDVSLGPLLGLFTGWLALERVFIAVVAAFFVGGLFAIALVTLGRASRRTFIAFGPFLVLGAFVGVLR</sequence>
<feature type="transmembrane region" description="Helical" evidence="2">
    <location>
        <begin position="198"/>
        <end position="215"/>
    </location>
</feature>
<feature type="transmembrane region" description="Helical" evidence="2">
    <location>
        <begin position="98"/>
        <end position="116"/>
    </location>
</feature>
<dbReference type="GO" id="GO:0004190">
    <property type="term" value="F:aspartic-type endopeptidase activity"/>
    <property type="evidence" value="ECO:0007669"/>
    <property type="project" value="InterPro"/>
</dbReference>
<dbReference type="EMBL" id="CAEZWE010000151">
    <property type="protein sequence ID" value="CAB4670188.1"/>
    <property type="molecule type" value="Genomic_DNA"/>
</dbReference>
<keyword evidence="2" id="KW-1133">Transmembrane helix</keyword>
<feature type="transmembrane region" description="Helical" evidence="2">
    <location>
        <begin position="171"/>
        <end position="191"/>
    </location>
</feature>
<protein>
    <submittedName>
        <fullName evidence="4">Unannotated protein</fullName>
    </submittedName>
</protein>
<comment type="similarity">
    <text evidence="1">Belongs to the peptidase A24 family.</text>
</comment>
<gene>
    <name evidence="4" type="ORF">UFOPK2169_01919</name>
</gene>